<reference evidence="2" key="1">
    <citation type="submission" date="2014-01" db="EMBL/GenBank/DDBJ databases">
        <authorList>
            <person name="Brown-Elliot B."/>
            <person name="Wallace R."/>
            <person name="Lenaerts A."/>
            <person name="Ordway D."/>
            <person name="DeGroote M.A."/>
            <person name="Parker T."/>
            <person name="Sizemore C."/>
            <person name="Tallon L.J."/>
            <person name="Sadzewicz L.K."/>
            <person name="Sengamalay N."/>
            <person name="Fraser C.M."/>
            <person name="Hine E."/>
            <person name="Shefchek K.A."/>
            <person name="Das S.P."/>
            <person name="Tettelin H."/>
        </authorList>
    </citation>
    <scope>NUCLEOTIDE SEQUENCE [LARGE SCALE GENOMIC DNA]</scope>
    <source>
        <strain evidence="2">4042</strain>
    </source>
</reference>
<sequence length="125" mass="13431">MRHGVADAEAQMLDVVDRLVQQRGYVAVVEAVDDVAPAAVAGHQAEVAQQPKLVGHRGLFHADRRRQFGHRARRLPQPGQDTQAVREASACSVSATLPAAAGLVSSGDARPFTPRPTGKFNHTRH</sequence>
<gene>
    <name evidence="2" type="ORF">I553_9985</name>
</gene>
<comment type="caution">
    <text evidence="2">The sequence shown here is derived from an EMBL/GenBank/DDBJ whole genome shotgun (WGS) entry which is preliminary data.</text>
</comment>
<evidence type="ECO:0000313" key="2">
    <source>
        <dbReference type="EMBL" id="EUA08928.1"/>
    </source>
</evidence>
<evidence type="ECO:0000256" key="1">
    <source>
        <dbReference type="SAM" id="MobiDB-lite"/>
    </source>
</evidence>
<accession>X7YQZ8</accession>
<protein>
    <submittedName>
        <fullName evidence="2">Uncharacterized protein</fullName>
    </submittedName>
</protein>
<proteinExistence type="predicted"/>
<organism evidence="2">
    <name type="scientific">Mycobacterium xenopi 4042</name>
    <dbReference type="NCBI Taxonomy" id="1299334"/>
    <lineage>
        <taxon>Bacteria</taxon>
        <taxon>Bacillati</taxon>
        <taxon>Actinomycetota</taxon>
        <taxon>Actinomycetes</taxon>
        <taxon>Mycobacteriales</taxon>
        <taxon>Mycobacteriaceae</taxon>
        <taxon>Mycobacterium</taxon>
    </lineage>
</organism>
<feature type="region of interest" description="Disordered" evidence="1">
    <location>
        <begin position="103"/>
        <end position="125"/>
    </location>
</feature>
<dbReference type="EMBL" id="JAOB01000090">
    <property type="protein sequence ID" value="EUA08928.1"/>
    <property type="molecule type" value="Genomic_DNA"/>
</dbReference>
<dbReference type="AlphaFoldDB" id="X7YQZ8"/>
<name>X7YQZ8_MYCXE</name>